<evidence type="ECO:0000313" key="3">
    <source>
        <dbReference type="EMBL" id="CCA56240.1"/>
    </source>
</evidence>
<feature type="region of interest" description="Disordered" evidence="2">
    <location>
        <begin position="1"/>
        <end position="35"/>
    </location>
</feature>
<dbReference type="PANTHER" id="PTHR44103:SF1">
    <property type="entry name" value="PROPROTEIN CONVERTASE P"/>
    <property type="match status" value="1"/>
</dbReference>
<dbReference type="AlphaFoldDB" id="F2R7F5"/>
<evidence type="ECO:0000313" key="4">
    <source>
        <dbReference type="Proteomes" id="UP000006854"/>
    </source>
</evidence>
<proteinExistence type="predicted"/>
<dbReference type="Gene3D" id="2.115.10.10">
    <property type="entry name" value="Tachylectin 2"/>
    <property type="match status" value="2"/>
</dbReference>
<gene>
    <name evidence="3" type="ordered locus">SVEN_2954</name>
</gene>
<feature type="non-terminal residue" evidence="3">
    <location>
        <position position="521"/>
    </location>
</feature>
<dbReference type="Pfam" id="PF13517">
    <property type="entry name" value="FG-GAP_3"/>
    <property type="match status" value="2"/>
</dbReference>
<sequence length="521" mass="53174">MLLAGPASAGTPAPVPSAEKKASAFTPPTLHLPKKDGARAGAAAAGGVPLTLSDLDQDGIDDLIFRAVDGELYSSPSTAANSTFDLFRFEDVPKDIIPIGNQGGNTAEPEVLVLSENGTLTLYSDADPAGTPYSSVVGGGWQVYNKVVSPGDVNGDGRADVVARTLDGALYLYLGTGSSSQPLSPRTPIGGGWNMYDQLVGLGDANGDGNADLYARDTVGTGTLWFYPGTGDKTKPFGTRKSVGGGWNLYNQILPGGGGDVIARDAVGTLFYYRANGNGTLAARQPFSATGDTAGITQFAGAGNIPYTGKGGVAATTPGGALYYYGNSTTGKLESRYHVENAGDVRGLSFANLSSLNADGFSDLAVRVDGDPDGTLWIEAAEIGGGWGIYNALVGPGDLSGDGKGDLLARDRSGVLYLYKGDGKGSGFAGRIRVGSGWGAYNAILGAGDYTGDGRTDLVARTSGGDLYLYAGTGVAASPFKSRVKIGSGWNTYSKLIAPGDLNADGKGDLLGTASNGDVYL</sequence>
<dbReference type="STRING" id="953739.SVEN_2954"/>
<evidence type="ECO:0000256" key="2">
    <source>
        <dbReference type="SAM" id="MobiDB-lite"/>
    </source>
</evidence>
<dbReference type="KEGG" id="sve:SVEN_2954"/>
<dbReference type="Proteomes" id="UP000006854">
    <property type="component" value="Chromosome"/>
</dbReference>
<dbReference type="SUPFAM" id="SSF69318">
    <property type="entry name" value="Integrin alpha N-terminal domain"/>
    <property type="match status" value="2"/>
</dbReference>
<dbReference type="HOGENOM" id="CLU_484776_0_0_11"/>
<name>F2R7F5_STRVP</name>
<accession>F2R7F5</accession>
<keyword evidence="4" id="KW-1185">Reference proteome</keyword>
<keyword evidence="1" id="KW-0732">Signal</keyword>
<dbReference type="InterPro" id="IPR013517">
    <property type="entry name" value="FG-GAP"/>
</dbReference>
<evidence type="ECO:0000256" key="1">
    <source>
        <dbReference type="ARBA" id="ARBA00022729"/>
    </source>
</evidence>
<dbReference type="PANTHER" id="PTHR44103">
    <property type="entry name" value="PROPROTEIN CONVERTASE P"/>
    <property type="match status" value="1"/>
</dbReference>
<dbReference type="eggNOG" id="COG5640">
    <property type="taxonomic scope" value="Bacteria"/>
</dbReference>
<reference evidence="3 4" key="1">
    <citation type="journal article" date="2011" name="BMC Genomics">
        <title>Genome-wide analysis of the role of GlnR in Streptomyces venezuelae provides new insights into global nitrogen regulation in actinomycetes.</title>
        <authorList>
            <person name="Pullan S.T."/>
            <person name="Bibb M.J."/>
            <person name="Merrick M."/>
        </authorList>
    </citation>
    <scope>NUCLEOTIDE SEQUENCE [LARGE SCALE GENOMIC DNA]</scope>
    <source>
        <strain evidence="4">ATCC 10712 / CBS 650.69 / DSM 40230 / JCM 4526 / NBRC 13096 / PD 04745</strain>
    </source>
</reference>
<organism evidence="3 4">
    <name type="scientific">Streptomyces venezuelae (strain ATCC 10712 / CBS 650.69 / DSM 40230 / JCM 4526 / NBRC 13096 / PD 04745)</name>
    <dbReference type="NCBI Taxonomy" id="953739"/>
    <lineage>
        <taxon>Bacteria</taxon>
        <taxon>Bacillati</taxon>
        <taxon>Actinomycetota</taxon>
        <taxon>Actinomycetes</taxon>
        <taxon>Kitasatosporales</taxon>
        <taxon>Streptomycetaceae</taxon>
        <taxon>Streptomyces</taxon>
    </lineage>
</organism>
<dbReference type="EMBL" id="FR845719">
    <property type="protein sequence ID" value="CCA56240.1"/>
    <property type="molecule type" value="Genomic_DNA"/>
</dbReference>
<dbReference type="InterPro" id="IPR028994">
    <property type="entry name" value="Integrin_alpha_N"/>
</dbReference>
<protein>
    <submittedName>
        <fullName evidence="3">Secreted protein</fullName>
    </submittedName>
</protein>